<dbReference type="OrthoDB" id="413582at2759"/>
<keyword evidence="6 11" id="KW-0067">ATP-binding</keyword>
<evidence type="ECO:0000256" key="10">
    <source>
        <dbReference type="ARBA" id="ARBA00042858"/>
    </source>
</evidence>
<dbReference type="Gene3D" id="1.10.510.10">
    <property type="entry name" value="Transferase(Phosphotransferase) domain 1"/>
    <property type="match status" value="1"/>
</dbReference>
<evidence type="ECO:0000256" key="12">
    <source>
        <dbReference type="RuleBase" id="RU000304"/>
    </source>
</evidence>
<organism evidence="14 15">
    <name type="scientific">Pseudocohnilembus persalinus</name>
    <name type="common">Ciliate</name>
    <dbReference type="NCBI Taxonomy" id="266149"/>
    <lineage>
        <taxon>Eukaryota</taxon>
        <taxon>Sar</taxon>
        <taxon>Alveolata</taxon>
        <taxon>Ciliophora</taxon>
        <taxon>Intramacronucleata</taxon>
        <taxon>Oligohymenophorea</taxon>
        <taxon>Scuticociliatia</taxon>
        <taxon>Philasterida</taxon>
        <taxon>Pseudocohnilembidae</taxon>
        <taxon>Pseudocohnilembus</taxon>
    </lineage>
</organism>
<evidence type="ECO:0000256" key="11">
    <source>
        <dbReference type="PROSITE-ProRule" id="PRU10141"/>
    </source>
</evidence>
<dbReference type="Gene3D" id="3.30.200.20">
    <property type="entry name" value="Phosphorylase Kinase, domain 1"/>
    <property type="match status" value="1"/>
</dbReference>
<feature type="domain" description="Protein kinase" evidence="13">
    <location>
        <begin position="16"/>
        <end position="314"/>
    </location>
</feature>
<gene>
    <name evidence="14" type="ORF">PPERSA_08386</name>
</gene>
<accession>A0A0V0R660</accession>
<evidence type="ECO:0000256" key="7">
    <source>
        <dbReference type="ARBA" id="ARBA00038543"/>
    </source>
</evidence>
<protein>
    <recommendedName>
        <fullName evidence="8">Cyclin-dependent kinase 2 homolog</fullName>
    </recommendedName>
    <alternativeName>
        <fullName evidence="9">Cell division control protein 2 homolog</fullName>
    </alternativeName>
    <alternativeName>
        <fullName evidence="10">cdc2-related kinase 2</fullName>
    </alternativeName>
</protein>
<evidence type="ECO:0000313" key="15">
    <source>
        <dbReference type="Proteomes" id="UP000054937"/>
    </source>
</evidence>
<keyword evidence="4 11" id="KW-0547">Nucleotide-binding</keyword>
<keyword evidence="15" id="KW-1185">Reference proteome</keyword>
<dbReference type="InterPro" id="IPR008271">
    <property type="entry name" value="Ser/Thr_kinase_AS"/>
</dbReference>
<proteinExistence type="inferred from homology"/>
<dbReference type="GO" id="GO:0005634">
    <property type="term" value="C:nucleus"/>
    <property type="evidence" value="ECO:0007669"/>
    <property type="project" value="TreeGrafter"/>
</dbReference>
<dbReference type="InterPro" id="IPR011009">
    <property type="entry name" value="Kinase-like_dom_sf"/>
</dbReference>
<comment type="subunit">
    <text evidence="7">May form a complex composed of at least the catalytic subunit CRK2 and a cyclin.</text>
</comment>
<dbReference type="SMART" id="SM00220">
    <property type="entry name" value="S_TKc"/>
    <property type="match status" value="1"/>
</dbReference>
<evidence type="ECO:0000256" key="9">
    <source>
        <dbReference type="ARBA" id="ARBA00041902"/>
    </source>
</evidence>
<comment type="similarity">
    <text evidence="1">Belongs to the protein kinase superfamily. CMGC Ser/Thr protein kinase family. CDC2/CDKX subfamily.</text>
</comment>
<evidence type="ECO:0000256" key="8">
    <source>
        <dbReference type="ARBA" id="ARBA00039612"/>
    </source>
</evidence>
<evidence type="ECO:0000256" key="5">
    <source>
        <dbReference type="ARBA" id="ARBA00022777"/>
    </source>
</evidence>
<evidence type="ECO:0000256" key="3">
    <source>
        <dbReference type="ARBA" id="ARBA00022679"/>
    </source>
</evidence>
<evidence type="ECO:0000256" key="6">
    <source>
        <dbReference type="ARBA" id="ARBA00022840"/>
    </source>
</evidence>
<keyword evidence="3" id="KW-0808">Transferase</keyword>
<dbReference type="PROSITE" id="PS00108">
    <property type="entry name" value="PROTEIN_KINASE_ST"/>
    <property type="match status" value="1"/>
</dbReference>
<comment type="caution">
    <text evidence="14">The sequence shown here is derived from an EMBL/GenBank/DDBJ whole genome shotgun (WGS) entry which is preliminary data.</text>
</comment>
<feature type="binding site" evidence="11">
    <location>
        <position position="47"/>
    </location>
    <ligand>
        <name>ATP</name>
        <dbReference type="ChEBI" id="CHEBI:30616"/>
    </ligand>
</feature>
<dbReference type="EMBL" id="LDAU01000041">
    <property type="protein sequence ID" value="KRX09985.1"/>
    <property type="molecule type" value="Genomic_DNA"/>
</dbReference>
<dbReference type="PROSITE" id="PS00107">
    <property type="entry name" value="PROTEIN_KINASE_ATP"/>
    <property type="match status" value="1"/>
</dbReference>
<reference evidence="14 15" key="1">
    <citation type="journal article" date="2015" name="Sci. Rep.">
        <title>Genome of the facultative scuticociliatosis pathogen Pseudocohnilembus persalinus provides insight into its virulence through horizontal gene transfer.</title>
        <authorList>
            <person name="Xiong J."/>
            <person name="Wang G."/>
            <person name="Cheng J."/>
            <person name="Tian M."/>
            <person name="Pan X."/>
            <person name="Warren A."/>
            <person name="Jiang C."/>
            <person name="Yuan D."/>
            <person name="Miao W."/>
        </authorList>
    </citation>
    <scope>NUCLEOTIDE SEQUENCE [LARGE SCALE GENOMIC DNA]</scope>
    <source>
        <strain evidence="14">36N120E</strain>
    </source>
</reference>
<dbReference type="PANTHER" id="PTHR24056:SF107">
    <property type="entry name" value="CYCLIN-DEPENDENT KINASE 11A-RELATED"/>
    <property type="match status" value="1"/>
</dbReference>
<keyword evidence="5 14" id="KW-0418">Kinase</keyword>
<dbReference type="AlphaFoldDB" id="A0A0V0R660"/>
<dbReference type="Pfam" id="PF00069">
    <property type="entry name" value="Pkinase"/>
    <property type="match status" value="1"/>
</dbReference>
<name>A0A0V0R660_PSEPJ</name>
<dbReference type="GO" id="GO:0005524">
    <property type="term" value="F:ATP binding"/>
    <property type="evidence" value="ECO:0007669"/>
    <property type="project" value="UniProtKB-UniRule"/>
</dbReference>
<sequence length="314" mass="35937">MIGTNNKEPKIYNGCYQKIKSIGEGSGGKAILCKVVGEIKPQKSIFKSLGINQLEDIFGEDDSTDKKNNQSKNLHMEQKREYVVLKRFSLKDVNAIDMFIAHKSYGNHTNVYLVMDFYLDISTIDNSLFSFEERVCICKQFVEAVNYLHKNWIIHRDIKTSNTFLSQDGRVVLGDFGLARKFGSPKREMSKYVVTIYYRPPEILYGASIYSDKLDIWSLGCSLAEILRDQEQQQSRVLFPGESEIDQLAKIFAVRGTPNEKNWPGCSKLPIFMEFEHKDPISIKELIPNLNDDGIDLIEKMLSLDPNQRPSAEE</sequence>
<keyword evidence="2 12" id="KW-0723">Serine/threonine-protein kinase</keyword>
<dbReference type="InterPro" id="IPR017441">
    <property type="entry name" value="Protein_kinase_ATP_BS"/>
</dbReference>
<dbReference type="OMA" id="ERVCICK"/>
<dbReference type="GO" id="GO:0004674">
    <property type="term" value="F:protein serine/threonine kinase activity"/>
    <property type="evidence" value="ECO:0007669"/>
    <property type="project" value="UniProtKB-KW"/>
</dbReference>
<dbReference type="Proteomes" id="UP000054937">
    <property type="component" value="Unassembled WGS sequence"/>
</dbReference>
<dbReference type="PROSITE" id="PS50011">
    <property type="entry name" value="PROTEIN_KINASE_DOM"/>
    <property type="match status" value="1"/>
</dbReference>
<evidence type="ECO:0000256" key="1">
    <source>
        <dbReference type="ARBA" id="ARBA00006485"/>
    </source>
</evidence>
<dbReference type="PANTHER" id="PTHR24056">
    <property type="entry name" value="CELL DIVISION PROTEIN KINASE"/>
    <property type="match status" value="1"/>
</dbReference>
<dbReference type="InParanoid" id="A0A0V0R660"/>
<dbReference type="InterPro" id="IPR000719">
    <property type="entry name" value="Prot_kinase_dom"/>
</dbReference>
<evidence type="ECO:0000256" key="4">
    <source>
        <dbReference type="ARBA" id="ARBA00022741"/>
    </source>
</evidence>
<evidence type="ECO:0000259" key="13">
    <source>
        <dbReference type="PROSITE" id="PS50011"/>
    </source>
</evidence>
<evidence type="ECO:0000256" key="2">
    <source>
        <dbReference type="ARBA" id="ARBA00022527"/>
    </source>
</evidence>
<evidence type="ECO:0000313" key="14">
    <source>
        <dbReference type="EMBL" id="KRX09985.1"/>
    </source>
</evidence>
<dbReference type="FunFam" id="1.10.510.10:FF:000624">
    <property type="entry name" value="Mitogen-activated protein kinase"/>
    <property type="match status" value="1"/>
</dbReference>
<dbReference type="InterPro" id="IPR050108">
    <property type="entry name" value="CDK"/>
</dbReference>
<dbReference type="SUPFAM" id="SSF56112">
    <property type="entry name" value="Protein kinase-like (PK-like)"/>
    <property type="match status" value="1"/>
</dbReference>
<dbReference type="GO" id="GO:0007346">
    <property type="term" value="P:regulation of mitotic cell cycle"/>
    <property type="evidence" value="ECO:0007669"/>
    <property type="project" value="TreeGrafter"/>
</dbReference>